<dbReference type="EMBL" id="JAYKXP010000030">
    <property type="protein sequence ID" value="KAK7043041.1"/>
    <property type="molecule type" value="Genomic_DNA"/>
</dbReference>
<dbReference type="InterPro" id="IPR036282">
    <property type="entry name" value="Glutathione-S-Trfase_C_sf"/>
</dbReference>
<sequence>MSNVIEFYDIPGKDGVIWSPNTWKIRYALAYKGLKFHTIWIEFPDIESTCKKLGVPPTATRRDGSPWYTLPAIYDPSTGVALSESVRIAEYLDKQYPDTPKVIPSGTSALLAAFNEAFMAKLGSAFQFLLPKLPGILNADSAAFVTRTRTAEIGMPFAEFYPKPEAKEGEWKKVLKDLSAVAAWPAEGDKWFMGDNISYADLIVAGWVKFIQVEFGENSDEWKSIASLGAGRFRRMLKDLDSQD</sequence>
<reference evidence="2 3" key="1">
    <citation type="submission" date="2024-01" db="EMBL/GenBank/DDBJ databases">
        <title>A draft genome for a cacao thread blight-causing isolate of Paramarasmius palmivorus.</title>
        <authorList>
            <person name="Baruah I.K."/>
            <person name="Bukari Y."/>
            <person name="Amoako-Attah I."/>
            <person name="Meinhardt L.W."/>
            <person name="Bailey B.A."/>
            <person name="Cohen S.P."/>
        </authorList>
    </citation>
    <scope>NUCLEOTIDE SEQUENCE [LARGE SCALE GENOMIC DNA]</scope>
    <source>
        <strain evidence="2 3">GH-12</strain>
    </source>
</reference>
<dbReference type="SUPFAM" id="SSF52833">
    <property type="entry name" value="Thioredoxin-like"/>
    <property type="match status" value="1"/>
</dbReference>
<dbReference type="InterPro" id="IPR054416">
    <property type="entry name" value="GST_UstS-like_C"/>
</dbReference>
<proteinExistence type="predicted"/>
<evidence type="ECO:0000313" key="2">
    <source>
        <dbReference type="EMBL" id="KAK7043041.1"/>
    </source>
</evidence>
<dbReference type="Pfam" id="PF22041">
    <property type="entry name" value="GST_C_7"/>
    <property type="match status" value="1"/>
</dbReference>
<feature type="domain" description="GST N-terminal" evidence="1">
    <location>
        <begin position="9"/>
        <end position="100"/>
    </location>
</feature>
<dbReference type="AlphaFoldDB" id="A0AAW0CTA7"/>
<gene>
    <name evidence="2" type="ORF">VNI00_008779</name>
</gene>
<dbReference type="InterPro" id="IPR004045">
    <property type="entry name" value="Glutathione_S-Trfase_N"/>
</dbReference>
<comment type="caution">
    <text evidence="2">The sequence shown here is derived from an EMBL/GenBank/DDBJ whole genome shotgun (WGS) entry which is preliminary data.</text>
</comment>
<accession>A0AAW0CTA7</accession>
<evidence type="ECO:0000259" key="1">
    <source>
        <dbReference type="PROSITE" id="PS50404"/>
    </source>
</evidence>
<name>A0AAW0CTA7_9AGAR</name>
<protein>
    <recommendedName>
        <fullName evidence="1">GST N-terminal domain-containing protein</fullName>
    </recommendedName>
</protein>
<evidence type="ECO:0000313" key="3">
    <source>
        <dbReference type="Proteomes" id="UP001383192"/>
    </source>
</evidence>
<dbReference type="Pfam" id="PF13409">
    <property type="entry name" value="GST_N_2"/>
    <property type="match status" value="1"/>
</dbReference>
<dbReference type="Gene3D" id="3.40.30.10">
    <property type="entry name" value="Glutaredoxin"/>
    <property type="match status" value="1"/>
</dbReference>
<dbReference type="InterPro" id="IPR036249">
    <property type="entry name" value="Thioredoxin-like_sf"/>
</dbReference>
<keyword evidence="3" id="KW-1185">Reference proteome</keyword>
<dbReference type="Gene3D" id="1.20.1050.10">
    <property type="match status" value="1"/>
</dbReference>
<organism evidence="2 3">
    <name type="scientific">Paramarasmius palmivorus</name>
    <dbReference type="NCBI Taxonomy" id="297713"/>
    <lineage>
        <taxon>Eukaryota</taxon>
        <taxon>Fungi</taxon>
        <taxon>Dikarya</taxon>
        <taxon>Basidiomycota</taxon>
        <taxon>Agaricomycotina</taxon>
        <taxon>Agaricomycetes</taxon>
        <taxon>Agaricomycetidae</taxon>
        <taxon>Agaricales</taxon>
        <taxon>Marasmiineae</taxon>
        <taxon>Marasmiaceae</taxon>
        <taxon>Paramarasmius</taxon>
    </lineage>
</organism>
<dbReference type="Proteomes" id="UP001383192">
    <property type="component" value="Unassembled WGS sequence"/>
</dbReference>
<dbReference type="PROSITE" id="PS50404">
    <property type="entry name" value="GST_NTER"/>
    <property type="match status" value="1"/>
</dbReference>
<dbReference type="SUPFAM" id="SSF47616">
    <property type="entry name" value="GST C-terminal domain-like"/>
    <property type="match status" value="1"/>
</dbReference>